<sequence>VGYRRGGLDVAETVVGVGGGDVVRSQLAQTGSLKGVYFCLETVER</sequence>
<evidence type="ECO:0000313" key="2">
    <source>
        <dbReference type="Proteomes" id="UP000265520"/>
    </source>
</evidence>
<feature type="non-terminal residue" evidence="1">
    <location>
        <position position="1"/>
    </location>
</feature>
<evidence type="ECO:0000313" key="1">
    <source>
        <dbReference type="EMBL" id="MCI27854.1"/>
    </source>
</evidence>
<organism evidence="1 2">
    <name type="scientific">Trifolium medium</name>
    <dbReference type="NCBI Taxonomy" id="97028"/>
    <lineage>
        <taxon>Eukaryota</taxon>
        <taxon>Viridiplantae</taxon>
        <taxon>Streptophyta</taxon>
        <taxon>Embryophyta</taxon>
        <taxon>Tracheophyta</taxon>
        <taxon>Spermatophyta</taxon>
        <taxon>Magnoliopsida</taxon>
        <taxon>eudicotyledons</taxon>
        <taxon>Gunneridae</taxon>
        <taxon>Pentapetalae</taxon>
        <taxon>rosids</taxon>
        <taxon>fabids</taxon>
        <taxon>Fabales</taxon>
        <taxon>Fabaceae</taxon>
        <taxon>Papilionoideae</taxon>
        <taxon>50 kb inversion clade</taxon>
        <taxon>NPAAA clade</taxon>
        <taxon>Hologalegina</taxon>
        <taxon>IRL clade</taxon>
        <taxon>Trifolieae</taxon>
        <taxon>Trifolium</taxon>
    </lineage>
</organism>
<comment type="caution">
    <text evidence="1">The sequence shown here is derived from an EMBL/GenBank/DDBJ whole genome shotgun (WGS) entry which is preliminary data.</text>
</comment>
<reference evidence="1 2" key="1">
    <citation type="journal article" date="2018" name="Front. Plant Sci.">
        <title>Red Clover (Trifolium pratense) and Zigzag Clover (T. medium) - A Picture of Genomic Similarities and Differences.</title>
        <authorList>
            <person name="Dluhosova J."/>
            <person name="Istvanek J."/>
            <person name="Nedelnik J."/>
            <person name="Repkova J."/>
        </authorList>
    </citation>
    <scope>NUCLEOTIDE SEQUENCE [LARGE SCALE GENOMIC DNA]</scope>
    <source>
        <strain evidence="2">cv. 10/8</strain>
        <tissue evidence="1">Leaf</tissue>
    </source>
</reference>
<keyword evidence="2" id="KW-1185">Reference proteome</keyword>
<protein>
    <submittedName>
        <fullName evidence="1">Uncharacterized protein</fullName>
    </submittedName>
</protein>
<proteinExistence type="predicted"/>
<dbReference type="EMBL" id="LXQA010161794">
    <property type="protein sequence ID" value="MCI27854.1"/>
    <property type="molecule type" value="Genomic_DNA"/>
</dbReference>
<dbReference type="AlphaFoldDB" id="A0A392QVJ7"/>
<dbReference type="Proteomes" id="UP000265520">
    <property type="component" value="Unassembled WGS sequence"/>
</dbReference>
<accession>A0A392QVJ7</accession>
<name>A0A392QVJ7_9FABA</name>